<evidence type="ECO:0000256" key="1">
    <source>
        <dbReference type="SAM" id="MobiDB-lite"/>
    </source>
</evidence>
<dbReference type="PANTHER" id="PTHR43130:SF3">
    <property type="entry name" value="HTH-TYPE TRANSCRIPTIONAL REGULATOR RV1931C"/>
    <property type="match status" value="1"/>
</dbReference>
<protein>
    <submittedName>
        <fullName evidence="4">Cupin domain-containing protein</fullName>
    </submittedName>
</protein>
<dbReference type="Pfam" id="PF07883">
    <property type="entry name" value="Cupin_2"/>
    <property type="match status" value="1"/>
</dbReference>
<evidence type="ECO:0000313" key="4">
    <source>
        <dbReference type="EMBL" id="MCC9642448.1"/>
    </source>
</evidence>
<feature type="domain" description="Cupin type-2" evidence="3">
    <location>
        <begin position="63"/>
        <end position="132"/>
    </location>
</feature>
<dbReference type="EMBL" id="JAJKFW010000020">
    <property type="protein sequence ID" value="MCC9642448.1"/>
    <property type="molecule type" value="Genomic_DNA"/>
</dbReference>
<dbReference type="InterPro" id="IPR002818">
    <property type="entry name" value="DJ-1/PfpI"/>
</dbReference>
<dbReference type="CDD" id="cd02234">
    <property type="entry name" value="cupin_BLR7677-like"/>
    <property type="match status" value="1"/>
</dbReference>
<evidence type="ECO:0000259" key="3">
    <source>
        <dbReference type="Pfam" id="PF07883"/>
    </source>
</evidence>
<dbReference type="Pfam" id="PF01965">
    <property type="entry name" value="DJ-1_PfpI"/>
    <property type="match status" value="1"/>
</dbReference>
<reference evidence="4" key="1">
    <citation type="submission" date="2021-11" db="EMBL/GenBank/DDBJ databases">
        <title>Genome sequence.</title>
        <authorList>
            <person name="Sun Q."/>
        </authorList>
    </citation>
    <scope>NUCLEOTIDE SEQUENCE</scope>
    <source>
        <strain evidence="4">JC740</strain>
    </source>
</reference>
<organism evidence="4 5">
    <name type="scientific">Rhodopirellula halodulae</name>
    <dbReference type="NCBI Taxonomy" id="2894198"/>
    <lineage>
        <taxon>Bacteria</taxon>
        <taxon>Pseudomonadati</taxon>
        <taxon>Planctomycetota</taxon>
        <taxon>Planctomycetia</taxon>
        <taxon>Pirellulales</taxon>
        <taxon>Pirellulaceae</taxon>
        <taxon>Rhodopirellula</taxon>
    </lineage>
</organism>
<feature type="domain" description="DJ-1/PfpI" evidence="2">
    <location>
        <begin position="188"/>
        <end position="356"/>
    </location>
</feature>
<dbReference type="InterPro" id="IPR029062">
    <property type="entry name" value="Class_I_gatase-like"/>
</dbReference>
<sequence length="399" mass="43633">MTMWTTGVPAFGQTVPREPATASKQTAVDQSNHRNMLVVKVLRTDPITSDVDGIPMSTSLIEISFAPGASSPPHHHPGEVVGHVLEGTLEFKIKGQPLQTLHPGDTFFEPTMVLHEVARNPDNKAPTRVLVTMVHPRNAKRLTIPAGEVKIAENMPETKTNVIADQTCTIRVTDSVNRASFDESLPTIGVLLFDNVLMTEVTAPIDVFSKPSQDGKRLFNVVTVASEHQPVPMESGLRVLPDYSFDDCPDLNVLVVSSSYEMETIVASPDIVNFVRSQGAATDFTMSNCAGAHLIGASGIAEGKKIVTYIGGGELLQKTYPGLSVQDDRHVSFVKDGKMISSNGNLASYISALELLEVMTSKEHRTYVESHLYLERLQRYERFDRHLPGDTGAESNQDR</sequence>
<dbReference type="SUPFAM" id="SSF52317">
    <property type="entry name" value="Class I glutamine amidotransferase-like"/>
    <property type="match status" value="1"/>
</dbReference>
<dbReference type="Gene3D" id="2.60.120.10">
    <property type="entry name" value="Jelly Rolls"/>
    <property type="match status" value="1"/>
</dbReference>
<evidence type="ECO:0000259" key="2">
    <source>
        <dbReference type="Pfam" id="PF01965"/>
    </source>
</evidence>
<dbReference type="Proteomes" id="UP001430306">
    <property type="component" value="Unassembled WGS sequence"/>
</dbReference>
<dbReference type="InterPro" id="IPR014710">
    <property type="entry name" value="RmlC-like_jellyroll"/>
</dbReference>
<comment type="caution">
    <text evidence="4">The sequence shown here is derived from an EMBL/GenBank/DDBJ whole genome shotgun (WGS) entry which is preliminary data.</text>
</comment>
<dbReference type="InterPro" id="IPR013096">
    <property type="entry name" value="Cupin_2"/>
</dbReference>
<accession>A0ABS8NI29</accession>
<keyword evidence="5" id="KW-1185">Reference proteome</keyword>
<feature type="region of interest" description="Disordered" evidence="1">
    <location>
        <begin position="1"/>
        <end position="24"/>
    </location>
</feature>
<dbReference type="PANTHER" id="PTHR43130">
    <property type="entry name" value="ARAC-FAMILY TRANSCRIPTIONAL REGULATOR"/>
    <property type="match status" value="1"/>
</dbReference>
<dbReference type="InterPro" id="IPR052158">
    <property type="entry name" value="INH-QAR"/>
</dbReference>
<evidence type="ECO:0000313" key="5">
    <source>
        <dbReference type="Proteomes" id="UP001430306"/>
    </source>
</evidence>
<name>A0ABS8NI29_9BACT</name>
<dbReference type="InterPro" id="IPR011051">
    <property type="entry name" value="RmlC_Cupin_sf"/>
</dbReference>
<dbReference type="Gene3D" id="3.40.50.880">
    <property type="match status" value="1"/>
</dbReference>
<dbReference type="SUPFAM" id="SSF51182">
    <property type="entry name" value="RmlC-like cupins"/>
    <property type="match status" value="1"/>
</dbReference>
<proteinExistence type="predicted"/>
<gene>
    <name evidence="4" type="ORF">LOC71_09195</name>
</gene>